<dbReference type="CDD" id="cd22110">
    <property type="entry name" value="F-box_FBXO42"/>
    <property type="match status" value="1"/>
</dbReference>
<dbReference type="Gene3D" id="2.120.10.80">
    <property type="entry name" value="Kelch-type beta propeller"/>
    <property type="match status" value="1"/>
</dbReference>
<dbReference type="InterPro" id="IPR001810">
    <property type="entry name" value="F-box_dom"/>
</dbReference>
<comment type="caution">
    <text evidence="3">The sequence shown here is derived from an EMBL/GenBank/DDBJ whole genome shotgun (WGS) entry which is preliminary data.</text>
</comment>
<feature type="compositionally biased region" description="Polar residues" evidence="1">
    <location>
        <begin position="504"/>
        <end position="515"/>
    </location>
</feature>
<feature type="compositionally biased region" description="Polar residues" evidence="1">
    <location>
        <begin position="452"/>
        <end position="463"/>
    </location>
</feature>
<feature type="compositionally biased region" description="Low complexity" evidence="1">
    <location>
        <begin position="431"/>
        <end position="451"/>
    </location>
</feature>
<dbReference type="Gene3D" id="1.20.1280.50">
    <property type="match status" value="1"/>
</dbReference>
<protein>
    <submittedName>
        <fullName evidence="3">F-box only protein 42</fullName>
    </submittedName>
</protein>
<dbReference type="GO" id="GO:0019005">
    <property type="term" value="C:SCF ubiquitin ligase complex"/>
    <property type="evidence" value="ECO:0007669"/>
    <property type="project" value="TreeGrafter"/>
</dbReference>
<dbReference type="Proteomes" id="UP000887116">
    <property type="component" value="Unassembled WGS sequence"/>
</dbReference>
<feature type="region of interest" description="Disordered" evidence="1">
    <location>
        <begin position="393"/>
        <end position="527"/>
    </location>
</feature>
<accession>A0A8X6JAS4</accession>
<feature type="compositionally biased region" description="Low complexity" evidence="1">
    <location>
        <begin position="464"/>
        <end position="478"/>
    </location>
</feature>
<evidence type="ECO:0000256" key="1">
    <source>
        <dbReference type="SAM" id="MobiDB-lite"/>
    </source>
</evidence>
<dbReference type="EMBL" id="BMAO01015095">
    <property type="protein sequence ID" value="GFQ99315.1"/>
    <property type="molecule type" value="Genomic_DNA"/>
</dbReference>
<feature type="compositionally biased region" description="Polar residues" evidence="1">
    <location>
        <begin position="479"/>
        <end position="496"/>
    </location>
</feature>
<dbReference type="SUPFAM" id="SSF81383">
    <property type="entry name" value="F-box domain"/>
    <property type="match status" value="1"/>
</dbReference>
<dbReference type="AlphaFoldDB" id="A0A8X6JAS4"/>
<keyword evidence="4" id="KW-1185">Reference proteome</keyword>
<evidence type="ECO:0000313" key="3">
    <source>
        <dbReference type="EMBL" id="GFQ99315.1"/>
    </source>
</evidence>
<proteinExistence type="predicted"/>
<dbReference type="PROSITE" id="PS50181">
    <property type="entry name" value="FBOX"/>
    <property type="match status" value="1"/>
</dbReference>
<organism evidence="3 4">
    <name type="scientific">Trichonephila clavata</name>
    <name type="common">Joro spider</name>
    <name type="synonym">Nephila clavata</name>
    <dbReference type="NCBI Taxonomy" id="2740835"/>
    <lineage>
        <taxon>Eukaryota</taxon>
        <taxon>Metazoa</taxon>
        <taxon>Ecdysozoa</taxon>
        <taxon>Arthropoda</taxon>
        <taxon>Chelicerata</taxon>
        <taxon>Arachnida</taxon>
        <taxon>Araneae</taxon>
        <taxon>Araneomorphae</taxon>
        <taxon>Entelegynae</taxon>
        <taxon>Araneoidea</taxon>
        <taxon>Nephilidae</taxon>
        <taxon>Trichonephila</taxon>
    </lineage>
</organism>
<dbReference type="InterPro" id="IPR036047">
    <property type="entry name" value="F-box-like_dom_sf"/>
</dbReference>
<dbReference type="InterPro" id="IPR015915">
    <property type="entry name" value="Kelch-typ_b-propeller"/>
</dbReference>
<dbReference type="PANTHER" id="PTHR46432">
    <property type="entry name" value="F-BOX ONLY PROTEIN 42"/>
    <property type="match status" value="1"/>
</dbReference>
<feature type="domain" description="F-box" evidence="2">
    <location>
        <begin position="21"/>
        <end position="73"/>
    </location>
</feature>
<feature type="region of interest" description="Disordered" evidence="1">
    <location>
        <begin position="336"/>
        <end position="365"/>
    </location>
</feature>
<sequence>MREINSITSMQRHKNSKMKSNVSIEDLPDPIIEYILSYLSPYRDLKQCMQVSKSWYRFVYDVIRKTQRDFNNAVCHMSVQWFHLEAEPGPTVTKRYSHSACCNGNSMYIFGGCTTANTTFNDLWRLDLGNRCWIRPLATGTYPPPKACATLVSHSDNLVLFGGWTHTAPYPLHQVWRVFNQIHIYNTTTNRWTQVTTATTCPPMAGHSATVHGDIMVVFGGVQKQICDGPFVSTSDVWTLDLKSYKWQKQVTSTDPPPPRYGHSQILVDRDHLIIMGGCGGPNMLYTDIWLLKMIDGPGGLWEWQRMDVRSKENSAPQIAFHPACKVGNQVVVMSKSHKSRSSPASLPNLLRAPSRTWVPPRLDDEDSINLRNAKRSASEFEPCVNGKRGILKRPDRKINVKPNQVSSSDEEECSDSSKKTRQNVTNSFPLPSQTSSTKSDSSLNNSPSTSGYNPNGVTNNCNSPSSSAAASTSSIKSLQVNNGNLDAQGNSGSHNTPKDDTRQNSGQGNSGTNLHTRRNRQRQLEGLDRMEQRLRDLRAGNVGYPNLHKFSRTLKRPMCLYVLDISTVFEGYVTWRAIKNQSPSAPEEIILYSLVLGKGEVIMFGGIQKDLNSSEQEGETVPEIVSNSLHFMTAERFVI</sequence>
<dbReference type="SMART" id="SM00256">
    <property type="entry name" value="FBOX"/>
    <property type="match status" value="1"/>
</dbReference>
<gene>
    <name evidence="3" type="primary">Fbxo42</name>
    <name evidence="3" type="ORF">TNCT_427551</name>
</gene>
<dbReference type="InterPro" id="IPR052821">
    <property type="entry name" value="F-box_only_SRC"/>
</dbReference>
<reference evidence="3" key="1">
    <citation type="submission" date="2020-07" db="EMBL/GenBank/DDBJ databases">
        <title>Multicomponent nature underlies the extraordinary mechanical properties of spider dragline silk.</title>
        <authorList>
            <person name="Kono N."/>
            <person name="Nakamura H."/>
            <person name="Mori M."/>
            <person name="Yoshida Y."/>
            <person name="Ohtoshi R."/>
            <person name="Malay A.D."/>
            <person name="Moran D.A.P."/>
            <person name="Tomita M."/>
            <person name="Numata K."/>
            <person name="Arakawa K."/>
        </authorList>
    </citation>
    <scope>NUCLEOTIDE SEQUENCE</scope>
</reference>
<dbReference type="GO" id="GO:1990756">
    <property type="term" value="F:ubiquitin-like ligase-substrate adaptor activity"/>
    <property type="evidence" value="ECO:0007669"/>
    <property type="project" value="TreeGrafter"/>
</dbReference>
<evidence type="ECO:0000313" key="4">
    <source>
        <dbReference type="Proteomes" id="UP000887116"/>
    </source>
</evidence>
<evidence type="ECO:0000259" key="2">
    <source>
        <dbReference type="PROSITE" id="PS50181"/>
    </source>
</evidence>
<name>A0A8X6JAS4_TRICU</name>
<dbReference type="Pfam" id="PF12937">
    <property type="entry name" value="F-box-like"/>
    <property type="match status" value="1"/>
</dbReference>
<dbReference type="PANTHER" id="PTHR46432:SF1">
    <property type="entry name" value="F-BOX ONLY PROTEIN 42"/>
    <property type="match status" value="1"/>
</dbReference>
<dbReference type="SUPFAM" id="SSF117281">
    <property type="entry name" value="Kelch motif"/>
    <property type="match status" value="1"/>
</dbReference>
<dbReference type="OrthoDB" id="9973021at2759"/>
<dbReference type="Pfam" id="PF13415">
    <property type="entry name" value="Beta-prop_FBX42"/>
    <property type="match status" value="1"/>
</dbReference>